<dbReference type="KEGG" id="kdj:28971800"/>
<dbReference type="EMBL" id="CP144539">
    <property type="protein sequence ID" value="WWC65492.1"/>
    <property type="molecule type" value="Genomic_DNA"/>
</dbReference>
<dbReference type="RefSeq" id="XP_018260029.1">
    <property type="nucleotide sequence ID" value="XM_018411361.1"/>
</dbReference>
<dbReference type="VEuPathDB" id="FungiDB:I303_08101"/>
<organism evidence="2">
    <name type="scientific">Kwoniella dejecticola CBS 10117</name>
    <dbReference type="NCBI Taxonomy" id="1296121"/>
    <lineage>
        <taxon>Eukaryota</taxon>
        <taxon>Fungi</taxon>
        <taxon>Dikarya</taxon>
        <taxon>Basidiomycota</taxon>
        <taxon>Agaricomycotina</taxon>
        <taxon>Tremellomycetes</taxon>
        <taxon>Tremellales</taxon>
        <taxon>Cryptococcaceae</taxon>
        <taxon>Kwoniella</taxon>
    </lineage>
</organism>
<reference evidence="2" key="1">
    <citation type="submission" date="2013-07" db="EMBL/GenBank/DDBJ databases">
        <title>The Genome Sequence of Cryptococcus dejecticola CBS10117.</title>
        <authorList>
            <consortium name="The Broad Institute Genome Sequencing Platform"/>
            <person name="Cuomo C."/>
            <person name="Litvintseva A."/>
            <person name="Chen Y."/>
            <person name="Heitman J."/>
            <person name="Sun S."/>
            <person name="Springer D."/>
            <person name="Dromer F."/>
            <person name="Young S.K."/>
            <person name="Zeng Q."/>
            <person name="Gargeya S."/>
            <person name="Fitzgerald M."/>
            <person name="Abouelleil A."/>
            <person name="Alvarado L."/>
            <person name="Berlin A.M."/>
            <person name="Chapman S.B."/>
            <person name="Dewar J."/>
            <person name="Goldberg J."/>
            <person name="Griggs A."/>
            <person name="Gujja S."/>
            <person name="Hansen M."/>
            <person name="Howarth C."/>
            <person name="Imamovic A."/>
            <person name="Larimer J."/>
            <person name="McCowan C."/>
            <person name="Murphy C."/>
            <person name="Pearson M."/>
            <person name="Priest M."/>
            <person name="Roberts A."/>
            <person name="Saif S."/>
            <person name="Shea T."/>
            <person name="Sykes S."/>
            <person name="Wortman J."/>
            <person name="Nusbaum C."/>
            <person name="Birren B."/>
        </authorList>
    </citation>
    <scope>NUCLEOTIDE SEQUENCE [LARGE SCALE GENOMIC DNA]</scope>
    <source>
        <strain evidence="2">CBS 10117</strain>
    </source>
</reference>
<evidence type="ECO:0000313" key="2">
    <source>
        <dbReference type="EMBL" id="OBR82187.1"/>
    </source>
</evidence>
<dbReference type="Proteomes" id="UP000078595">
    <property type="component" value="Chromosome 10"/>
</dbReference>
<sequence length="187" mass="21852">MTTLQFTPFQRHLTFFGTASDRTRITFYSAFRAALTLGLNVPFSIVLAITMRFYWAQNPFRPVSIPLIPREAGSTHLQHAQLTQSRYTPDQLVKLYEDSPFRSNSWWQRTILDRPHIQSFANWSKSDDGTVTREQVEEFQSGEWQHRVVVKRRERKNPVPFIYGGPLLVGPHSWAVRHLFGVQVYDK</sequence>
<proteinExistence type="predicted"/>
<dbReference type="AlphaFoldDB" id="A0A1A5ZWK9"/>
<name>A0A1A5ZWK9_9TREE</name>
<evidence type="ECO:0000256" key="1">
    <source>
        <dbReference type="SAM" id="Phobius"/>
    </source>
</evidence>
<protein>
    <submittedName>
        <fullName evidence="2">Uncharacterized protein</fullName>
    </submittedName>
</protein>
<feature type="transmembrane region" description="Helical" evidence="1">
    <location>
        <begin position="30"/>
        <end position="55"/>
    </location>
</feature>
<reference evidence="3" key="2">
    <citation type="submission" date="2013-07" db="EMBL/GenBank/DDBJ databases">
        <authorList>
            <consortium name="The Broad Institute Genome Sequencing Platform"/>
            <person name="Cuomo C."/>
            <person name="Litvintseva A."/>
            <person name="Chen Y."/>
            <person name="Heitman J."/>
            <person name="Sun S."/>
            <person name="Springer D."/>
            <person name="Dromer F."/>
            <person name="Young S.K."/>
            <person name="Zeng Q."/>
            <person name="Gargeya S."/>
            <person name="Fitzgerald M."/>
            <person name="Abouelleil A."/>
            <person name="Alvarado L."/>
            <person name="Berlin A.M."/>
            <person name="Chapman S.B."/>
            <person name="Dewar J."/>
            <person name="Goldberg J."/>
            <person name="Griggs A."/>
            <person name="Gujja S."/>
            <person name="Hansen M."/>
            <person name="Howarth C."/>
            <person name="Imamovic A."/>
            <person name="Larimer J."/>
            <person name="McCowan C."/>
            <person name="Murphy C."/>
            <person name="Pearson M."/>
            <person name="Priest M."/>
            <person name="Roberts A."/>
            <person name="Saif S."/>
            <person name="Shea T."/>
            <person name="Sykes S."/>
            <person name="Wortman J."/>
            <person name="Nusbaum C."/>
            <person name="Birren B."/>
        </authorList>
    </citation>
    <scope>NUCLEOTIDE SEQUENCE</scope>
    <source>
        <strain evidence="3">CBS 10117</strain>
    </source>
</reference>
<evidence type="ECO:0000313" key="4">
    <source>
        <dbReference type="Proteomes" id="UP000078595"/>
    </source>
</evidence>
<keyword evidence="1" id="KW-0472">Membrane</keyword>
<dbReference type="EMBL" id="KI894036">
    <property type="protein sequence ID" value="OBR82187.1"/>
    <property type="molecule type" value="Genomic_DNA"/>
</dbReference>
<keyword evidence="1" id="KW-1133">Transmembrane helix</keyword>
<keyword evidence="1" id="KW-0812">Transmembrane</keyword>
<keyword evidence="4" id="KW-1185">Reference proteome</keyword>
<reference evidence="3" key="3">
    <citation type="submission" date="2024-02" db="EMBL/GenBank/DDBJ databases">
        <title>Comparative genomics of Cryptococcus and Kwoniella reveals pathogenesis evolution and contrasting modes of karyotype evolution via chromosome fusion or intercentromeric recombination.</title>
        <authorList>
            <person name="Coelho M.A."/>
            <person name="David-Palma M."/>
            <person name="Shea T."/>
            <person name="Bowers K."/>
            <person name="McGinley-Smith S."/>
            <person name="Mohammad A.W."/>
            <person name="Gnirke A."/>
            <person name="Yurkov A.M."/>
            <person name="Nowrousian M."/>
            <person name="Sun S."/>
            <person name="Cuomo C.A."/>
            <person name="Heitman J."/>
        </authorList>
    </citation>
    <scope>NUCLEOTIDE SEQUENCE</scope>
    <source>
        <strain evidence="3">CBS 10117</strain>
    </source>
</reference>
<dbReference type="GeneID" id="28971800"/>
<evidence type="ECO:0000313" key="3">
    <source>
        <dbReference type="EMBL" id="WWC65492.1"/>
    </source>
</evidence>
<dbReference type="OrthoDB" id="2561193at2759"/>
<gene>
    <name evidence="2" type="ORF">I303_08101</name>
    <name evidence="3" type="ORF">I303_108110</name>
</gene>
<accession>A0A1A5ZWK9</accession>